<accession>A0A1N6DZM5</accession>
<dbReference type="STRING" id="226505.SAMN05444394_1566"/>
<keyword evidence="2" id="KW-1185">Reference proteome</keyword>
<organism evidence="1 2">
    <name type="scientific">Algoriphagus halophilus</name>
    <dbReference type="NCBI Taxonomy" id="226505"/>
    <lineage>
        <taxon>Bacteria</taxon>
        <taxon>Pseudomonadati</taxon>
        <taxon>Bacteroidota</taxon>
        <taxon>Cytophagia</taxon>
        <taxon>Cytophagales</taxon>
        <taxon>Cyclobacteriaceae</taxon>
        <taxon>Algoriphagus</taxon>
    </lineage>
</organism>
<evidence type="ECO:0000313" key="2">
    <source>
        <dbReference type="Proteomes" id="UP000185221"/>
    </source>
</evidence>
<name>A0A1N6DZM5_9BACT</name>
<dbReference type="EMBL" id="FSRC01000001">
    <property type="protein sequence ID" value="SIN76228.1"/>
    <property type="molecule type" value="Genomic_DNA"/>
</dbReference>
<proteinExistence type="predicted"/>
<dbReference type="Proteomes" id="UP000185221">
    <property type="component" value="Unassembled WGS sequence"/>
</dbReference>
<protein>
    <submittedName>
        <fullName evidence="1">Uncharacterized protein</fullName>
    </submittedName>
</protein>
<gene>
    <name evidence="1" type="ORF">SAMN05444394_1566</name>
</gene>
<sequence length="131" mass="15281">MSHKEGLKSPIRATGIQEFLKEFIHQIPEFLTGQEIELRITCTYNFTLAPNLEPVETPVLLVPNFKFSAQKESIEEALNKLVLDIKSRLSEWLSDHFKKNEFGEFQFEVIVLSRQKKPEENRKYVGVYPLL</sequence>
<dbReference type="AlphaFoldDB" id="A0A1N6DZM5"/>
<evidence type="ECO:0000313" key="1">
    <source>
        <dbReference type="EMBL" id="SIN76228.1"/>
    </source>
</evidence>
<reference evidence="2" key="1">
    <citation type="submission" date="2016-11" db="EMBL/GenBank/DDBJ databases">
        <authorList>
            <person name="Varghese N."/>
            <person name="Submissions S."/>
        </authorList>
    </citation>
    <scope>NUCLEOTIDE SEQUENCE [LARGE SCALE GENOMIC DNA]</scope>
    <source>
        <strain evidence="2">DSM 15292</strain>
    </source>
</reference>